<name>A0A348FXH8_9HYPH</name>
<feature type="domain" description="HotDog ACOT-type" evidence="4">
    <location>
        <begin position="138"/>
        <end position="250"/>
    </location>
</feature>
<dbReference type="GO" id="GO:0006637">
    <property type="term" value="P:acyl-CoA metabolic process"/>
    <property type="evidence" value="ECO:0007669"/>
    <property type="project" value="TreeGrafter"/>
</dbReference>
<sequence>MNGQGTGVRATRLIDIVFPGDTNHHGTLFGGIGLAHMDKVAFITATRHAPVDFVTASCDGIDFQAPGRLGDIVELTGRVVKVGRRSLAAEVEMVAEAPLTGERRRCGGGVFNMVAVGDGLAALGGQLPPLAAGSAPGPEGELRSVELVFPEHTSHYGSLYGGNALAAMGKAAFVVATRHCRRAVVLAAAKRVDFTQHVHKGEIVELVSRVVGVGRTSMTVTVEMWAETLGLGARRRCGHGEFVMVAVDDDHRPVPVERAGAALAPAG</sequence>
<dbReference type="RefSeq" id="WP_126397671.1">
    <property type="nucleotide sequence ID" value="NZ_AP018907.1"/>
</dbReference>
<dbReference type="GO" id="GO:0009062">
    <property type="term" value="P:fatty acid catabolic process"/>
    <property type="evidence" value="ECO:0007669"/>
    <property type="project" value="TreeGrafter"/>
</dbReference>
<dbReference type="GO" id="GO:0052816">
    <property type="term" value="F:long-chain fatty acyl-CoA hydrolase activity"/>
    <property type="evidence" value="ECO:0007669"/>
    <property type="project" value="TreeGrafter"/>
</dbReference>
<evidence type="ECO:0000259" key="4">
    <source>
        <dbReference type="PROSITE" id="PS51770"/>
    </source>
</evidence>
<keyword evidence="6" id="KW-1185">Reference proteome</keyword>
<comment type="similarity">
    <text evidence="1">Belongs to the acyl coenzyme A hydrolase family.</text>
</comment>
<feature type="domain" description="HotDog ACOT-type" evidence="4">
    <location>
        <begin position="7"/>
        <end position="119"/>
    </location>
</feature>
<dbReference type="OrthoDB" id="9801856at2"/>
<dbReference type="InterPro" id="IPR029069">
    <property type="entry name" value="HotDog_dom_sf"/>
</dbReference>
<dbReference type="InterPro" id="IPR006683">
    <property type="entry name" value="Thioestr_dom"/>
</dbReference>
<keyword evidence="2 3" id="KW-0378">Hydrolase</keyword>
<evidence type="ECO:0000313" key="6">
    <source>
        <dbReference type="Proteomes" id="UP000266934"/>
    </source>
</evidence>
<accession>A0A348FXH8</accession>
<dbReference type="InterPro" id="IPR033120">
    <property type="entry name" value="HOTDOG_ACOT"/>
</dbReference>
<evidence type="ECO:0000256" key="1">
    <source>
        <dbReference type="ARBA" id="ARBA00010458"/>
    </source>
</evidence>
<dbReference type="Proteomes" id="UP000266934">
    <property type="component" value="Chromosome"/>
</dbReference>
<gene>
    <name evidence="5" type="ORF">BLTE_06960</name>
</gene>
<proteinExistence type="inferred from homology"/>
<dbReference type="Pfam" id="PF03061">
    <property type="entry name" value="4HBT"/>
    <property type="match status" value="2"/>
</dbReference>
<evidence type="ECO:0000256" key="3">
    <source>
        <dbReference type="PROSITE-ProRule" id="PRU01106"/>
    </source>
</evidence>
<organism evidence="5 6">
    <name type="scientific">Blastochloris tepida</name>
    <dbReference type="NCBI Taxonomy" id="2233851"/>
    <lineage>
        <taxon>Bacteria</taxon>
        <taxon>Pseudomonadati</taxon>
        <taxon>Pseudomonadota</taxon>
        <taxon>Alphaproteobacteria</taxon>
        <taxon>Hyphomicrobiales</taxon>
        <taxon>Blastochloridaceae</taxon>
        <taxon>Blastochloris</taxon>
    </lineage>
</organism>
<dbReference type="PANTHER" id="PTHR11049:SF24">
    <property type="entry name" value="CYTOSOLIC ACYL COENZYME A THIOESTER HYDROLASE"/>
    <property type="match status" value="1"/>
</dbReference>
<dbReference type="PANTHER" id="PTHR11049">
    <property type="entry name" value="ACYL COENZYME A THIOESTER HYDROLASE"/>
    <property type="match status" value="1"/>
</dbReference>
<evidence type="ECO:0000256" key="2">
    <source>
        <dbReference type="ARBA" id="ARBA00022801"/>
    </source>
</evidence>
<dbReference type="SUPFAM" id="SSF54637">
    <property type="entry name" value="Thioesterase/thiol ester dehydrase-isomerase"/>
    <property type="match status" value="2"/>
</dbReference>
<dbReference type="KEGG" id="blag:BLTE_06960"/>
<dbReference type="Gene3D" id="3.10.129.10">
    <property type="entry name" value="Hotdog Thioesterase"/>
    <property type="match status" value="2"/>
</dbReference>
<dbReference type="AlphaFoldDB" id="A0A348FXH8"/>
<dbReference type="InterPro" id="IPR040170">
    <property type="entry name" value="Cytosol_ACT"/>
</dbReference>
<dbReference type="PROSITE" id="PS51770">
    <property type="entry name" value="HOTDOG_ACOT"/>
    <property type="match status" value="2"/>
</dbReference>
<reference evidence="5 6" key="1">
    <citation type="submission" date="2018-08" db="EMBL/GenBank/DDBJ databases">
        <title>Complete genome sequencing of Blastochloris tepida GI.</title>
        <authorList>
            <person name="Tsukatani Y."/>
            <person name="Mori H."/>
        </authorList>
    </citation>
    <scope>NUCLEOTIDE SEQUENCE [LARGE SCALE GENOMIC DNA]</scope>
    <source>
        <strain evidence="5 6">GI</strain>
    </source>
</reference>
<dbReference type="CDD" id="cd03442">
    <property type="entry name" value="BFIT_BACH"/>
    <property type="match status" value="2"/>
</dbReference>
<evidence type="ECO:0000313" key="5">
    <source>
        <dbReference type="EMBL" id="BBF92011.1"/>
    </source>
</evidence>
<dbReference type="GO" id="GO:0005829">
    <property type="term" value="C:cytosol"/>
    <property type="evidence" value="ECO:0007669"/>
    <property type="project" value="TreeGrafter"/>
</dbReference>
<dbReference type="EMBL" id="AP018907">
    <property type="protein sequence ID" value="BBF92011.1"/>
    <property type="molecule type" value="Genomic_DNA"/>
</dbReference>
<protein>
    <submittedName>
        <fullName evidence="5">Acyl-CoA thioesterase</fullName>
    </submittedName>
</protein>